<dbReference type="Pfam" id="PF17762">
    <property type="entry name" value="HTH_ParB"/>
    <property type="match status" value="1"/>
</dbReference>
<keyword evidence="4" id="KW-1185">Reference proteome</keyword>
<dbReference type="Gene3D" id="3.90.1530.30">
    <property type="match status" value="1"/>
</dbReference>
<dbReference type="InterPro" id="IPR041468">
    <property type="entry name" value="HTH_ParB/Spo0J"/>
</dbReference>
<evidence type="ECO:0000313" key="4">
    <source>
        <dbReference type="Proteomes" id="UP000614200"/>
    </source>
</evidence>
<gene>
    <name evidence="3" type="ORF">ISU02_04305</name>
</gene>
<dbReference type="RefSeq" id="WP_194700556.1">
    <property type="nucleotide sequence ID" value="NZ_JADKNH010000002.1"/>
</dbReference>
<dbReference type="CDD" id="cd16408">
    <property type="entry name" value="ParB_N_like"/>
    <property type="match status" value="1"/>
</dbReference>
<keyword evidence="1" id="KW-0159">Chromosome partition</keyword>
<comment type="caution">
    <text evidence="3">The sequence shown here is derived from an EMBL/GenBank/DDBJ whole genome shotgun (WGS) entry which is preliminary data.</text>
</comment>
<organism evidence="3 4">
    <name type="scientific">Fusibacter ferrireducens</name>
    <dbReference type="NCBI Taxonomy" id="2785058"/>
    <lineage>
        <taxon>Bacteria</taxon>
        <taxon>Bacillati</taxon>
        <taxon>Bacillota</taxon>
        <taxon>Clostridia</taxon>
        <taxon>Eubacteriales</taxon>
        <taxon>Eubacteriales Family XII. Incertae Sedis</taxon>
        <taxon>Fusibacter</taxon>
    </lineage>
</organism>
<dbReference type="SMART" id="SM00470">
    <property type="entry name" value="ParB"/>
    <property type="match status" value="1"/>
</dbReference>
<sequence>MDKTKMKKVETFASIFGDDYNKEPSEKKDGTTALKLADLVPFRNHPFKLYEGERFNDMVESIKNYGVIVPIVVRKVDDKYEILSGHNRVNAAKEAGLTEVPTVIKEGLTEEEATLIVTETNLMQRSFTDLAHSERATVIATRHNAMKNQGVRNDLLEEIEKLSQAPDLAMDETCGPMDHKLKTRDKVGEEYGLSPRSITRYIRLNYLNTELKNLVDEGKIAMRAGVDLSYLSQENQEMIEAIISEDTFKVDMKKAALLRRYEKEEKLNWNTAKQIISGDVLKSTGKVKPFKLQPTIISKYFNPNDDKKAIEKTIEKALEFYFSQMKNRSHDIEEGEEMIE</sequence>
<dbReference type="SUPFAM" id="SSF109709">
    <property type="entry name" value="KorB DNA-binding domain-like"/>
    <property type="match status" value="1"/>
</dbReference>
<proteinExistence type="predicted"/>
<dbReference type="PANTHER" id="PTHR33375:SF1">
    <property type="entry name" value="CHROMOSOME-PARTITIONING PROTEIN PARB-RELATED"/>
    <property type="match status" value="1"/>
</dbReference>
<dbReference type="EMBL" id="JADKNH010000002">
    <property type="protein sequence ID" value="MBF4692322.1"/>
    <property type="molecule type" value="Genomic_DNA"/>
</dbReference>
<dbReference type="Proteomes" id="UP000614200">
    <property type="component" value="Unassembled WGS sequence"/>
</dbReference>
<protein>
    <submittedName>
        <fullName evidence="3">ParB N-terminal domain-containing protein</fullName>
    </submittedName>
</protein>
<dbReference type="PANTHER" id="PTHR33375">
    <property type="entry name" value="CHROMOSOME-PARTITIONING PROTEIN PARB-RELATED"/>
    <property type="match status" value="1"/>
</dbReference>
<dbReference type="InterPro" id="IPR003115">
    <property type="entry name" value="ParB_N"/>
</dbReference>
<name>A0ABR9ZPD5_9FIRM</name>
<evidence type="ECO:0000256" key="1">
    <source>
        <dbReference type="ARBA" id="ARBA00022829"/>
    </source>
</evidence>
<evidence type="ECO:0000259" key="2">
    <source>
        <dbReference type="SMART" id="SM00470"/>
    </source>
</evidence>
<dbReference type="Pfam" id="PF02195">
    <property type="entry name" value="ParB_N"/>
    <property type="match status" value="1"/>
</dbReference>
<dbReference type="Gene3D" id="1.10.10.2830">
    <property type="match status" value="1"/>
</dbReference>
<dbReference type="SUPFAM" id="SSF110849">
    <property type="entry name" value="ParB/Sulfiredoxin"/>
    <property type="match status" value="1"/>
</dbReference>
<accession>A0ABR9ZPD5</accession>
<reference evidence="3 4" key="1">
    <citation type="submission" date="2020-11" db="EMBL/GenBank/DDBJ databases">
        <title>Fusibacter basophilias sp. nov.</title>
        <authorList>
            <person name="Qiu D."/>
        </authorList>
    </citation>
    <scope>NUCLEOTIDE SEQUENCE [LARGE SCALE GENOMIC DNA]</scope>
    <source>
        <strain evidence="3 4">Q10-2</strain>
    </source>
</reference>
<dbReference type="InterPro" id="IPR036086">
    <property type="entry name" value="ParB/Sulfiredoxin_sf"/>
</dbReference>
<feature type="domain" description="ParB-like N-terminal" evidence="2">
    <location>
        <begin position="32"/>
        <end position="121"/>
    </location>
</feature>
<dbReference type="InterPro" id="IPR050336">
    <property type="entry name" value="Chromosome_partition/occlusion"/>
</dbReference>
<evidence type="ECO:0000313" key="3">
    <source>
        <dbReference type="EMBL" id="MBF4692322.1"/>
    </source>
</evidence>